<feature type="compositionally biased region" description="Basic and acidic residues" evidence="3">
    <location>
        <begin position="157"/>
        <end position="170"/>
    </location>
</feature>
<keyword evidence="4" id="KW-0472">Membrane</keyword>
<feature type="transmembrane region" description="Helical" evidence="4">
    <location>
        <begin position="28"/>
        <end position="50"/>
    </location>
</feature>
<evidence type="ECO:0000256" key="3">
    <source>
        <dbReference type="SAM" id="MobiDB-lite"/>
    </source>
</evidence>
<evidence type="ECO:0000313" key="5">
    <source>
        <dbReference type="EMBL" id="KAH0459787.1"/>
    </source>
</evidence>
<gene>
    <name evidence="5" type="ORF">IEQ34_010450</name>
</gene>
<evidence type="ECO:0000256" key="2">
    <source>
        <dbReference type="ARBA" id="ARBA00022448"/>
    </source>
</evidence>
<dbReference type="EMBL" id="JAGFBR010000010">
    <property type="protein sequence ID" value="KAH0459787.1"/>
    <property type="molecule type" value="Genomic_DNA"/>
</dbReference>
<evidence type="ECO:0000313" key="6">
    <source>
        <dbReference type="Proteomes" id="UP000775213"/>
    </source>
</evidence>
<comment type="similarity">
    <text evidence="1">Belongs to the major facilitator superfamily. Sugar transporter (TC 2.A.1.1) family.</text>
</comment>
<evidence type="ECO:0000256" key="4">
    <source>
        <dbReference type="SAM" id="Phobius"/>
    </source>
</evidence>
<dbReference type="PANTHER" id="PTHR23500">
    <property type="entry name" value="SOLUTE CARRIER FAMILY 2, FACILITATED GLUCOSE TRANSPORTER"/>
    <property type="match status" value="1"/>
</dbReference>
<feature type="transmembrane region" description="Helical" evidence="4">
    <location>
        <begin position="62"/>
        <end position="82"/>
    </location>
</feature>
<dbReference type="Proteomes" id="UP000775213">
    <property type="component" value="Unassembled WGS sequence"/>
</dbReference>
<reference evidence="5 6" key="1">
    <citation type="journal article" date="2021" name="Hortic Res">
        <title>Chromosome-scale assembly of the Dendrobium chrysotoxum genome enhances the understanding of orchid evolution.</title>
        <authorList>
            <person name="Zhang Y."/>
            <person name="Zhang G.Q."/>
            <person name="Zhang D."/>
            <person name="Liu X.D."/>
            <person name="Xu X.Y."/>
            <person name="Sun W.H."/>
            <person name="Yu X."/>
            <person name="Zhu X."/>
            <person name="Wang Z.W."/>
            <person name="Zhao X."/>
            <person name="Zhong W.Y."/>
            <person name="Chen H."/>
            <person name="Yin W.L."/>
            <person name="Huang T."/>
            <person name="Niu S.C."/>
            <person name="Liu Z.J."/>
        </authorList>
    </citation>
    <scope>NUCLEOTIDE SEQUENCE [LARGE SCALE GENOMIC DNA]</scope>
    <source>
        <strain evidence="5">Lindl</strain>
    </source>
</reference>
<keyword evidence="6" id="KW-1185">Reference proteome</keyword>
<feature type="region of interest" description="Disordered" evidence="3">
    <location>
        <begin position="147"/>
        <end position="170"/>
    </location>
</feature>
<keyword evidence="4" id="KW-1133">Transmembrane helix</keyword>
<organism evidence="5 6">
    <name type="scientific">Dendrobium chrysotoxum</name>
    <name type="common">Orchid</name>
    <dbReference type="NCBI Taxonomy" id="161865"/>
    <lineage>
        <taxon>Eukaryota</taxon>
        <taxon>Viridiplantae</taxon>
        <taxon>Streptophyta</taxon>
        <taxon>Embryophyta</taxon>
        <taxon>Tracheophyta</taxon>
        <taxon>Spermatophyta</taxon>
        <taxon>Magnoliopsida</taxon>
        <taxon>Liliopsida</taxon>
        <taxon>Asparagales</taxon>
        <taxon>Orchidaceae</taxon>
        <taxon>Epidendroideae</taxon>
        <taxon>Malaxideae</taxon>
        <taxon>Dendrobiinae</taxon>
        <taxon>Dendrobium</taxon>
    </lineage>
</organism>
<name>A0AAV7GUV7_DENCH</name>
<dbReference type="PANTHER" id="PTHR23500:SF567">
    <property type="entry name" value="SUGAR TRANSPORT PROTEIN 12-LIKE"/>
    <property type="match status" value="1"/>
</dbReference>
<comment type="caution">
    <text evidence="5">The sequence shown here is derived from an EMBL/GenBank/DDBJ whole genome shotgun (WGS) entry which is preliminary data.</text>
</comment>
<keyword evidence="2" id="KW-0813">Transport</keyword>
<proteinExistence type="inferred from homology"/>
<evidence type="ECO:0000256" key="1">
    <source>
        <dbReference type="ARBA" id="ARBA00010992"/>
    </source>
</evidence>
<accession>A0AAV7GUV7</accession>
<sequence length="170" mass="19620">MFTVNVDVYTQVKQDSITNNYCKVKNNILTLFTSSLYISSFFGSLLAFHATMRFNCFFSTRVGGAFIFIGSSIMEINVYMLIFSRILLNFGVDFIIQISRRHVCLMAIMCGVGNVVSLELLSRDNSRLDVENPNYFRFLLKQAENPDLLANDPPTENIDKMRDDERRRRL</sequence>
<dbReference type="InterPro" id="IPR045262">
    <property type="entry name" value="STP/PLT_plant"/>
</dbReference>
<keyword evidence="4" id="KW-0812">Transmembrane</keyword>
<dbReference type="AlphaFoldDB" id="A0AAV7GUV7"/>
<dbReference type="GO" id="GO:0015144">
    <property type="term" value="F:carbohydrate transmembrane transporter activity"/>
    <property type="evidence" value="ECO:0007669"/>
    <property type="project" value="InterPro"/>
</dbReference>
<protein>
    <submittedName>
        <fullName evidence="5">Uncharacterized protein</fullName>
    </submittedName>
</protein>